<name>A0ABT0U2J3_9BACT</name>
<evidence type="ECO:0000256" key="1">
    <source>
        <dbReference type="SAM" id="SignalP"/>
    </source>
</evidence>
<sequence>MPICHSQGTASIGRYLLLTCLLACFPTVSTAQQPRDPNAVPANAVPANAQPRYWTTNWSFEDINVGKLADRLDAIDIDIGVNLRGKVSVQFEVGIPVTSLGDAAAYRFDGTLTSPSLVVDGVLLKDLSTSVSYRDGMVTLENLSSLVIDQDESTKSPGYIKGRATAELVPREDVTAEIAINNLAVAPLADLLAKYLGQPQDTLPGEGTLSGNVKFRVPLNTAGDIATYQLDGNLSGRGLRVASLPAADFDFRRVRIQDETLLVDDFSLTAIANDRSGQSIRLLGNASFPLSSQGEFTVELFGDDIPVGTVAEWFVPRSDANAIPLVRGKVDFQITGNGKLAETIERSQWNIRGAIASPQLHVAGVDLGTIEHHVELTASEFNISPIRDLTNLPKSVRIGELKSRYSLSDEALTIEQVDATLFSGSLSGSANIPFSQSGIARANLSITAIKPRLQTFVAGRRLNVSATLDGDVDWQVPLAAVDQPSEHSGQAKLALSDVTIGEANIGSMRASASADTGDISFTANGRLFDGKITVATTAKMFADDRWSDLPLRLAATVFKFDDVSLDRLYEIATGTRLDLTGSASGEVNIVDWNPIGGKNATLPSADIRLALSRVSYRSRLLSRSMRLNSRLRNNALQIISLTGDYADGSARINGRVYLFDEHTTLRPRADLHISASRINLQHGLWFLGDAAGDFQGRASIAATVAGYQDSIRVRGNADGRDLVIYGMQLGNAHSGLTAEANVLRQSWKVRFASVRSSQGGGEVEGELSLASTRRGSGGVDLESRWHTRRVDFVRLTQQLGRSTSVARGEITGDLTLNGKSIQSVDDLNGRFRFALGQTRGSAIPGMVGVSRFLGPVSLVNQRFDVGEAKGFIGRGAITFDEFWVGSDSALVQADGKVFIRSGRMDLNALIATGDYRDIAANFAQLAQQYALRSLLPASAILDISELLRDRTLVVHVIGTVQDPVVRVQSVQTFREEAARFLLREGQRLILTGITAGAVDGLD</sequence>
<dbReference type="EMBL" id="JAMQBK010000029">
    <property type="protein sequence ID" value="MCM2371113.1"/>
    <property type="molecule type" value="Genomic_DNA"/>
</dbReference>
<keyword evidence="1" id="KW-0732">Signal</keyword>
<evidence type="ECO:0000313" key="3">
    <source>
        <dbReference type="Proteomes" id="UP001202961"/>
    </source>
</evidence>
<reference evidence="2 3" key="1">
    <citation type="journal article" date="2022" name="Syst. Appl. Microbiol.">
        <title>Rhodopirellula aestuarii sp. nov., a novel member of the genus Rhodopirellula isolated from brackish sediments collected in the Tagus River estuary, Portugal.</title>
        <authorList>
            <person name="Vitorino I.R."/>
            <person name="Klimek D."/>
            <person name="Calusinska M."/>
            <person name="Lobo-da-Cunha A."/>
            <person name="Vasconcelos V."/>
            <person name="Lage O.M."/>
        </authorList>
    </citation>
    <scope>NUCLEOTIDE SEQUENCE [LARGE SCALE GENOMIC DNA]</scope>
    <source>
        <strain evidence="2 3">ICT_H3.1</strain>
    </source>
</reference>
<dbReference type="PANTHER" id="PTHR30441">
    <property type="entry name" value="DUF748 DOMAIN-CONTAINING PROTEIN"/>
    <property type="match status" value="1"/>
</dbReference>
<dbReference type="PANTHER" id="PTHR30441:SF4">
    <property type="entry name" value="PROTEIN ASMA"/>
    <property type="match status" value="1"/>
</dbReference>
<keyword evidence="3" id="KW-1185">Reference proteome</keyword>
<feature type="signal peptide" evidence="1">
    <location>
        <begin position="1"/>
        <end position="31"/>
    </location>
</feature>
<protein>
    <submittedName>
        <fullName evidence="2">AsmA-like C-terminal region-containing protein</fullName>
    </submittedName>
</protein>
<dbReference type="InterPro" id="IPR052894">
    <property type="entry name" value="AsmA-related"/>
</dbReference>
<proteinExistence type="predicted"/>
<gene>
    <name evidence="2" type="ORF">NB063_10885</name>
</gene>
<organism evidence="2 3">
    <name type="scientific">Aporhodopirellula aestuarii</name>
    <dbReference type="NCBI Taxonomy" id="2950107"/>
    <lineage>
        <taxon>Bacteria</taxon>
        <taxon>Pseudomonadati</taxon>
        <taxon>Planctomycetota</taxon>
        <taxon>Planctomycetia</taxon>
        <taxon>Pirellulales</taxon>
        <taxon>Pirellulaceae</taxon>
        <taxon>Aporhodopirellula</taxon>
    </lineage>
</organism>
<accession>A0ABT0U2J3</accession>
<comment type="caution">
    <text evidence="2">The sequence shown here is derived from an EMBL/GenBank/DDBJ whole genome shotgun (WGS) entry which is preliminary data.</text>
</comment>
<dbReference type="Proteomes" id="UP001202961">
    <property type="component" value="Unassembled WGS sequence"/>
</dbReference>
<feature type="chain" id="PRO_5045208287" evidence="1">
    <location>
        <begin position="32"/>
        <end position="1002"/>
    </location>
</feature>
<evidence type="ECO:0000313" key="2">
    <source>
        <dbReference type="EMBL" id="MCM2371113.1"/>
    </source>
</evidence>
<dbReference type="RefSeq" id="WP_250928757.1">
    <property type="nucleotide sequence ID" value="NZ_JAMQBK010000029.1"/>
</dbReference>